<keyword evidence="3" id="KW-1185">Reference proteome</keyword>
<dbReference type="EMBL" id="JAMKFB020000024">
    <property type="protein sequence ID" value="KAL0157026.1"/>
    <property type="molecule type" value="Genomic_DNA"/>
</dbReference>
<sequence>MPGSYSPPSPPPQAEQSCSAFLTRSSQGDASDKTMRGLLSGHERQHSRFTRV</sequence>
<comment type="caution">
    <text evidence="2">The sequence shown here is derived from an EMBL/GenBank/DDBJ whole genome shotgun (WGS) entry which is preliminary data.</text>
</comment>
<feature type="non-terminal residue" evidence="2">
    <location>
        <position position="52"/>
    </location>
</feature>
<accession>A0ABD0N855</accession>
<feature type="compositionally biased region" description="Polar residues" evidence="1">
    <location>
        <begin position="14"/>
        <end position="29"/>
    </location>
</feature>
<feature type="compositionally biased region" description="Pro residues" evidence="1">
    <location>
        <begin position="1"/>
        <end position="13"/>
    </location>
</feature>
<evidence type="ECO:0000313" key="3">
    <source>
        <dbReference type="Proteomes" id="UP001529510"/>
    </source>
</evidence>
<name>A0ABD0N855_CIRMR</name>
<organism evidence="2 3">
    <name type="scientific">Cirrhinus mrigala</name>
    <name type="common">Mrigala</name>
    <dbReference type="NCBI Taxonomy" id="683832"/>
    <lineage>
        <taxon>Eukaryota</taxon>
        <taxon>Metazoa</taxon>
        <taxon>Chordata</taxon>
        <taxon>Craniata</taxon>
        <taxon>Vertebrata</taxon>
        <taxon>Euteleostomi</taxon>
        <taxon>Actinopterygii</taxon>
        <taxon>Neopterygii</taxon>
        <taxon>Teleostei</taxon>
        <taxon>Ostariophysi</taxon>
        <taxon>Cypriniformes</taxon>
        <taxon>Cyprinidae</taxon>
        <taxon>Labeoninae</taxon>
        <taxon>Labeonini</taxon>
        <taxon>Cirrhinus</taxon>
    </lineage>
</organism>
<protein>
    <submittedName>
        <fullName evidence="2">Uncharacterized protein</fullName>
    </submittedName>
</protein>
<dbReference type="Proteomes" id="UP001529510">
    <property type="component" value="Unassembled WGS sequence"/>
</dbReference>
<reference evidence="2 3" key="1">
    <citation type="submission" date="2024-05" db="EMBL/GenBank/DDBJ databases">
        <title>Genome sequencing and assembly of Indian major carp, Cirrhinus mrigala (Hamilton, 1822).</title>
        <authorList>
            <person name="Mohindra V."/>
            <person name="Chowdhury L.M."/>
            <person name="Lal K."/>
            <person name="Jena J.K."/>
        </authorList>
    </citation>
    <scope>NUCLEOTIDE SEQUENCE [LARGE SCALE GENOMIC DNA]</scope>
    <source>
        <strain evidence="2">CM1030</strain>
        <tissue evidence="2">Blood</tissue>
    </source>
</reference>
<feature type="compositionally biased region" description="Basic and acidic residues" evidence="1">
    <location>
        <begin position="30"/>
        <end position="46"/>
    </location>
</feature>
<feature type="region of interest" description="Disordered" evidence="1">
    <location>
        <begin position="1"/>
        <end position="52"/>
    </location>
</feature>
<gene>
    <name evidence="2" type="ORF">M9458_048272</name>
</gene>
<evidence type="ECO:0000313" key="2">
    <source>
        <dbReference type="EMBL" id="KAL0157026.1"/>
    </source>
</evidence>
<evidence type="ECO:0000256" key="1">
    <source>
        <dbReference type="SAM" id="MobiDB-lite"/>
    </source>
</evidence>
<dbReference type="AlphaFoldDB" id="A0ABD0N855"/>
<proteinExistence type="predicted"/>